<keyword evidence="3" id="KW-1185">Reference proteome</keyword>
<dbReference type="Gene3D" id="1.10.10.10">
    <property type="entry name" value="Winged helix-like DNA-binding domain superfamily/Winged helix DNA-binding domain"/>
    <property type="match status" value="1"/>
</dbReference>
<evidence type="ECO:0000313" key="3">
    <source>
        <dbReference type="Proteomes" id="UP001230328"/>
    </source>
</evidence>
<evidence type="ECO:0000259" key="1">
    <source>
        <dbReference type="Pfam" id="PF12802"/>
    </source>
</evidence>
<dbReference type="InterPro" id="IPR036388">
    <property type="entry name" value="WH-like_DNA-bd_sf"/>
</dbReference>
<name>A0ABU0TA89_9ACTN</name>
<dbReference type="InterPro" id="IPR036390">
    <property type="entry name" value="WH_DNA-bd_sf"/>
</dbReference>
<dbReference type="Pfam" id="PF12802">
    <property type="entry name" value="MarR_2"/>
    <property type="match status" value="1"/>
</dbReference>
<dbReference type="EMBL" id="JAUSZI010000002">
    <property type="protein sequence ID" value="MDQ1032718.1"/>
    <property type="molecule type" value="Genomic_DNA"/>
</dbReference>
<dbReference type="Proteomes" id="UP001230328">
    <property type="component" value="Unassembled WGS sequence"/>
</dbReference>
<feature type="domain" description="HTH marR-type" evidence="1">
    <location>
        <begin position="13"/>
        <end position="66"/>
    </location>
</feature>
<comment type="caution">
    <text evidence="2">The sequence shown here is derived from an EMBL/GenBank/DDBJ whole genome shotgun (WGS) entry which is preliminary data.</text>
</comment>
<dbReference type="SUPFAM" id="SSF46785">
    <property type="entry name" value="Winged helix' DNA-binding domain"/>
    <property type="match status" value="1"/>
</dbReference>
<sequence>MDRPDRRWTVLTHHARVLAAIAREPSARLRDLAVSCEITERAVQAVVADLEEGGYLRRGRVGRHNRYTLSLDQPFRHPAGARLCVRALVELAAGQADRHRGDTQVPH</sequence>
<proteinExistence type="predicted"/>
<organism evidence="2 3">
    <name type="scientific">Streptomyces umbrinus</name>
    <dbReference type="NCBI Taxonomy" id="67370"/>
    <lineage>
        <taxon>Bacteria</taxon>
        <taxon>Bacillati</taxon>
        <taxon>Actinomycetota</taxon>
        <taxon>Actinomycetes</taxon>
        <taxon>Kitasatosporales</taxon>
        <taxon>Streptomycetaceae</taxon>
        <taxon>Streptomyces</taxon>
        <taxon>Streptomyces phaeochromogenes group</taxon>
    </lineage>
</organism>
<gene>
    <name evidence="2" type="ORF">QF035_010300</name>
</gene>
<evidence type="ECO:0000313" key="2">
    <source>
        <dbReference type="EMBL" id="MDQ1032718.1"/>
    </source>
</evidence>
<protein>
    <submittedName>
        <fullName evidence="2">MarR-like DNA-binding transcriptional regulator SgrR of sgrS sRNA</fullName>
    </submittedName>
</protein>
<reference evidence="2 3" key="1">
    <citation type="submission" date="2023-07" db="EMBL/GenBank/DDBJ databases">
        <title>Comparative genomics of wheat-associated soil bacteria to identify genetic determinants of phenazine resistance.</title>
        <authorList>
            <person name="Mouncey N."/>
        </authorList>
    </citation>
    <scope>NUCLEOTIDE SEQUENCE [LARGE SCALE GENOMIC DNA]</scope>
    <source>
        <strain evidence="2 3">V2I4</strain>
    </source>
</reference>
<accession>A0ABU0TA89</accession>
<dbReference type="InterPro" id="IPR000835">
    <property type="entry name" value="HTH_MarR-typ"/>
</dbReference>